<evidence type="ECO:0000256" key="1">
    <source>
        <dbReference type="SAM" id="MobiDB-lite"/>
    </source>
</evidence>
<dbReference type="SUPFAM" id="SSF56112">
    <property type="entry name" value="Protein kinase-like (PK-like)"/>
    <property type="match status" value="1"/>
</dbReference>
<dbReference type="SMART" id="SM00220">
    <property type="entry name" value="S_TKc"/>
    <property type="match status" value="1"/>
</dbReference>
<dbReference type="PANTHER" id="PTHR44167:SF24">
    <property type="entry name" value="SERINE_THREONINE-PROTEIN KINASE CHK2"/>
    <property type="match status" value="1"/>
</dbReference>
<dbReference type="InParanoid" id="A0A286UCY0"/>
<dbReference type="Pfam" id="PF00069">
    <property type="entry name" value="Pkinase"/>
    <property type="match status" value="1"/>
</dbReference>
<dbReference type="InterPro" id="IPR011009">
    <property type="entry name" value="Kinase-like_dom_sf"/>
</dbReference>
<dbReference type="Gene3D" id="1.10.510.10">
    <property type="entry name" value="Transferase(Phosphotransferase) domain 1"/>
    <property type="match status" value="1"/>
</dbReference>
<evidence type="ECO:0000313" key="4">
    <source>
        <dbReference type="Proteomes" id="UP000217199"/>
    </source>
</evidence>
<dbReference type="GO" id="GO:0005524">
    <property type="term" value="F:ATP binding"/>
    <property type="evidence" value="ECO:0007669"/>
    <property type="project" value="InterPro"/>
</dbReference>
<dbReference type="GO" id="GO:0004674">
    <property type="term" value="F:protein serine/threonine kinase activity"/>
    <property type="evidence" value="ECO:0007669"/>
    <property type="project" value="TreeGrafter"/>
</dbReference>
<evidence type="ECO:0000259" key="2">
    <source>
        <dbReference type="PROSITE" id="PS50011"/>
    </source>
</evidence>
<dbReference type="OrthoDB" id="3248549at2759"/>
<sequence>MAYQPQEARLHNKEKKWAKVPRNTSIVLRGIYKSPETKQELTSHELMRGIQDKNLMTYYGHFDFGENLFFVVEYIKGDTLLTWRKNNKNPTELELRGMILGAAKGVQALHSKERIHRDIKPENFMLLTKKSSPQVKLIDYGMIQKSSSKLSEYSGTSLFMAPEQVYVFKYSRGYLSNKIKRLKSFGDKRTDVWALGVTALELITGRSVYNDYGEDDFNNPEFWKDVLGRKFETKIEELNISDAGKEWLNRVLCVNPEKRFTIEEALDHKWLRDVRILQLGARAKRLFTNPDTTRTRDQSPSRQLSQILKKSLATQCEPRGTVDRVKLPSKFNGIRVRVPKFTSPLLLPISVKGKTSYSIQGSPRAAVSPISPSGQRTDQVSHQLAKQASNLLRENNKSEKSSPKRLVSRGSRLNCFS</sequence>
<dbReference type="PANTHER" id="PTHR44167">
    <property type="entry name" value="OVARIAN-SPECIFIC SERINE/THREONINE-PROTEIN KINASE LOK-RELATED"/>
    <property type="match status" value="1"/>
</dbReference>
<name>A0A286UCY0_9AGAM</name>
<dbReference type="EMBL" id="NBII01000007">
    <property type="protein sequence ID" value="PAV17430.1"/>
    <property type="molecule type" value="Genomic_DNA"/>
</dbReference>
<gene>
    <name evidence="3" type="ORF">PNOK_0749400</name>
</gene>
<reference evidence="3 4" key="1">
    <citation type="journal article" date="2017" name="Mol. Ecol.">
        <title>Comparative and population genomic landscape of Phellinus noxius: A hypervariable fungus causing root rot in trees.</title>
        <authorList>
            <person name="Chung C.L."/>
            <person name="Lee T.J."/>
            <person name="Akiba M."/>
            <person name="Lee H.H."/>
            <person name="Kuo T.H."/>
            <person name="Liu D."/>
            <person name="Ke H.M."/>
            <person name="Yokoi T."/>
            <person name="Roa M.B."/>
            <person name="Lu M.J."/>
            <person name="Chang Y.Y."/>
            <person name="Ann P.J."/>
            <person name="Tsai J.N."/>
            <person name="Chen C.Y."/>
            <person name="Tzean S.S."/>
            <person name="Ota Y."/>
            <person name="Hattori T."/>
            <person name="Sahashi N."/>
            <person name="Liou R.F."/>
            <person name="Kikuchi T."/>
            <person name="Tsai I.J."/>
        </authorList>
    </citation>
    <scope>NUCLEOTIDE SEQUENCE [LARGE SCALE GENOMIC DNA]</scope>
    <source>
        <strain evidence="3 4">FFPRI411160</strain>
    </source>
</reference>
<accession>A0A286UCY0</accession>
<organism evidence="3 4">
    <name type="scientific">Pyrrhoderma noxium</name>
    <dbReference type="NCBI Taxonomy" id="2282107"/>
    <lineage>
        <taxon>Eukaryota</taxon>
        <taxon>Fungi</taxon>
        <taxon>Dikarya</taxon>
        <taxon>Basidiomycota</taxon>
        <taxon>Agaricomycotina</taxon>
        <taxon>Agaricomycetes</taxon>
        <taxon>Hymenochaetales</taxon>
        <taxon>Hymenochaetaceae</taxon>
        <taxon>Pyrrhoderma</taxon>
    </lineage>
</organism>
<keyword evidence="4" id="KW-1185">Reference proteome</keyword>
<feature type="region of interest" description="Disordered" evidence="1">
    <location>
        <begin position="358"/>
        <end position="417"/>
    </location>
</feature>
<dbReference type="GO" id="GO:0044773">
    <property type="term" value="P:mitotic DNA damage checkpoint signaling"/>
    <property type="evidence" value="ECO:0007669"/>
    <property type="project" value="TreeGrafter"/>
</dbReference>
<proteinExistence type="predicted"/>
<dbReference type="PROSITE" id="PS50011">
    <property type="entry name" value="PROTEIN_KINASE_DOM"/>
    <property type="match status" value="1"/>
</dbReference>
<dbReference type="AlphaFoldDB" id="A0A286UCY0"/>
<dbReference type="InterPro" id="IPR000719">
    <property type="entry name" value="Prot_kinase_dom"/>
</dbReference>
<dbReference type="GO" id="GO:0005634">
    <property type="term" value="C:nucleus"/>
    <property type="evidence" value="ECO:0007669"/>
    <property type="project" value="TreeGrafter"/>
</dbReference>
<evidence type="ECO:0000313" key="3">
    <source>
        <dbReference type="EMBL" id="PAV17430.1"/>
    </source>
</evidence>
<feature type="compositionally biased region" description="Polar residues" evidence="1">
    <location>
        <begin position="370"/>
        <end position="393"/>
    </location>
</feature>
<dbReference type="STRING" id="2282107.A0A286UCY0"/>
<protein>
    <submittedName>
        <fullName evidence="3">Myosin light chain kinase family member 4</fullName>
    </submittedName>
</protein>
<keyword evidence="3" id="KW-0418">Kinase</keyword>
<dbReference type="Proteomes" id="UP000217199">
    <property type="component" value="Unassembled WGS sequence"/>
</dbReference>
<comment type="caution">
    <text evidence="3">The sequence shown here is derived from an EMBL/GenBank/DDBJ whole genome shotgun (WGS) entry which is preliminary data.</text>
</comment>
<feature type="domain" description="Protein kinase" evidence="2">
    <location>
        <begin position="1"/>
        <end position="271"/>
    </location>
</feature>
<keyword evidence="3" id="KW-0808">Transferase</keyword>